<feature type="transmembrane region" description="Helical" evidence="1">
    <location>
        <begin position="44"/>
        <end position="62"/>
    </location>
</feature>
<organism evidence="2">
    <name type="scientific">hydrothermal vent metagenome</name>
    <dbReference type="NCBI Taxonomy" id="652676"/>
    <lineage>
        <taxon>unclassified sequences</taxon>
        <taxon>metagenomes</taxon>
        <taxon>ecological metagenomes</taxon>
    </lineage>
</organism>
<dbReference type="AlphaFoldDB" id="A0A160TYC3"/>
<reference evidence="2" key="1">
    <citation type="submission" date="2015-10" db="EMBL/GenBank/DDBJ databases">
        <authorList>
            <person name="Gilbert D.G."/>
        </authorList>
    </citation>
    <scope>NUCLEOTIDE SEQUENCE</scope>
</reference>
<name>A0A160TYC3_9ZZZZ</name>
<accession>A0A160TYC3</accession>
<feature type="transmembrane region" description="Helical" evidence="1">
    <location>
        <begin position="12"/>
        <end position="32"/>
    </location>
</feature>
<keyword evidence="1" id="KW-1133">Transmembrane helix</keyword>
<evidence type="ECO:0000256" key="1">
    <source>
        <dbReference type="SAM" id="Phobius"/>
    </source>
</evidence>
<proteinExistence type="predicted"/>
<keyword evidence="1" id="KW-0812">Transmembrane</keyword>
<evidence type="ECO:0000313" key="2">
    <source>
        <dbReference type="EMBL" id="CUS55627.1"/>
    </source>
</evidence>
<dbReference type="EMBL" id="CZQD01000004">
    <property type="protein sequence ID" value="CUS55627.1"/>
    <property type="molecule type" value="Genomic_DNA"/>
</dbReference>
<keyword evidence="1" id="KW-0472">Membrane</keyword>
<gene>
    <name evidence="2" type="ORF">MGWOODY_Hyp949</name>
</gene>
<protein>
    <submittedName>
        <fullName evidence="2">Uncharacterized protein</fullName>
    </submittedName>
</protein>
<sequence length="92" mass="10504">MAIQSRDRIDRRWAIAFLVLATPAVVITHYDAFGIELAPVTENIILGSVFAPLFVLAAWHTIKFRKLPVSAKNAELEIKLIKNILNRRDHER</sequence>